<dbReference type="GO" id="GO:0005886">
    <property type="term" value="C:plasma membrane"/>
    <property type="evidence" value="ECO:0007669"/>
    <property type="project" value="TreeGrafter"/>
</dbReference>
<keyword evidence="5" id="KW-1185">Reference proteome</keyword>
<evidence type="ECO:0000313" key="5">
    <source>
        <dbReference type="Proteomes" id="UP000078148"/>
    </source>
</evidence>
<feature type="domain" description="Hemerythrin-like" evidence="2">
    <location>
        <begin position="114"/>
        <end position="254"/>
    </location>
</feature>
<dbReference type="Gene3D" id="1.20.120.520">
    <property type="entry name" value="nmb1532 protein domain like"/>
    <property type="match status" value="1"/>
</dbReference>
<evidence type="ECO:0000259" key="3">
    <source>
        <dbReference type="Pfam" id="PF04282"/>
    </source>
</evidence>
<dbReference type="EMBL" id="CP013023">
    <property type="protein sequence ID" value="ANF94769.1"/>
    <property type="molecule type" value="Genomic_DNA"/>
</dbReference>
<dbReference type="Pfam" id="PF13596">
    <property type="entry name" value="PAS_10"/>
    <property type="match status" value="1"/>
</dbReference>
<gene>
    <name evidence="4" type="ORF">AR543_01120</name>
</gene>
<name>A0A172ZB74_9BACL</name>
<dbReference type="Pfam" id="PF04282">
    <property type="entry name" value="DUF438"/>
    <property type="match status" value="1"/>
</dbReference>
<dbReference type="STRING" id="1616788.AR543_01120"/>
<evidence type="ECO:0000259" key="2">
    <source>
        <dbReference type="Pfam" id="PF01814"/>
    </source>
</evidence>
<dbReference type="InterPro" id="IPR012312">
    <property type="entry name" value="Hemerythrin-like"/>
</dbReference>
<dbReference type="InterPro" id="IPR035965">
    <property type="entry name" value="PAS-like_dom_sf"/>
</dbReference>
<feature type="region of interest" description="Disordered" evidence="1">
    <location>
        <begin position="286"/>
        <end position="318"/>
    </location>
</feature>
<dbReference type="AlphaFoldDB" id="A0A172ZB74"/>
<proteinExistence type="predicted"/>
<reference evidence="4 5" key="2">
    <citation type="journal article" date="2016" name="Int. J. Syst. Evol. Microbiol.">
        <title>Paenibacillus bovis sp. nov., isolated from raw yak (Bos grunniens) milk.</title>
        <authorList>
            <person name="Gao C."/>
            <person name="Han J."/>
            <person name="Liu Z."/>
            <person name="Xu X."/>
            <person name="Hang F."/>
            <person name="Wu Z."/>
        </authorList>
    </citation>
    <scope>NUCLEOTIDE SEQUENCE [LARGE SCALE GENOMIC DNA]</scope>
    <source>
        <strain evidence="4 5">BD3526</strain>
    </source>
</reference>
<feature type="compositionally biased region" description="Basic and acidic residues" evidence="1">
    <location>
        <begin position="286"/>
        <end position="304"/>
    </location>
</feature>
<protein>
    <submittedName>
        <fullName evidence="4">PAS domain S-box protein</fullName>
    </submittedName>
</protein>
<evidence type="ECO:0000256" key="1">
    <source>
        <dbReference type="SAM" id="MobiDB-lite"/>
    </source>
</evidence>
<dbReference type="PANTHER" id="PTHR39966:SF3">
    <property type="entry name" value="DUF438 DOMAIN-CONTAINING PROTEIN"/>
    <property type="match status" value="1"/>
</dbReference>
<feature type="domain" description="DUF438" evidence="3">
    <location>
        <begin position="32"/>
        <end position="98"/>
    </location>
</feature>
<dbReference type="PANTHER" id="PTHR39966">
    <property type="entry name" value="BLL2471 PROTEIN-RELATED"/>
    <property type="match status" value="1"/>
</dbReference>
<dbReference type="Proteomes" id="UP000078148">
    <property type="component" value="Chromosome"/>
</dbReference>
<evidence type="ECO:0000313" key="4">
    <source>
        <dbReference type="EMBL" id="ANF94769.1"/>
    </source>
</evidence>
<dbReference type="Pfam" id="PF01814">
    <property type="entry name" value="Hemerythrin"/>
    <property type="match status" value="1"/>
</dbReference>
<dbReference type="KEGG" id="pbv:AR543_01120"/>
<organism evidence="4 5">
    <name type="scientific">Paenibacillus bovis</name>
    <dbReference type="NCBI Taxonomy" id="1616788"/>
    <lineage>
        <taxon>Bacteria</taxon>
        <taxon>Bacillati</taxon>
        <taxon>Bacillota</taxon>
        <taxon>Bacilli</taxon>
        <taxon>Bacillales</taxon>
        <taxon>Paenibacillaceae</taxon>
        <taxon>Paenibacillus</taxon>
    </lineage>
</organism>
<dbReference type="OrthoDB" id="9769774at2"/>
<dbReference type="Gene3D" id="3.30.450.20">
    <property type="entry name" value="PAS domain"/>
    <property type="match status" value="1"/>
</dbReference>
<dbReference type="RefSeq" id="WP_060531066.1">
    <property type="nucleotide sequence ID" value="NZ_CP013023.1"/>
</dbReference>
<accession>A0A172ZB74</accession>
<reference evidence="5" key="1">
    <citation type="submission" date="2015-10" db="EMBL/GenBank/DDBJ databases">
        <title>Genome of Paenibacillus bovis sp. nov.</title>
        <authorList>
            <person name="Wu Z."/>
            <person name="Gao C."/>
            <person name="Liu Z."/>
            <person name="Zheng H."/>
        </authorList>
    </citation>
    <scope>NUCLEOTIDE SEQUENCE [LARGE SCALE GENOMIC DNA]</scope>
    <source>
        <strain evidence="5">BD3526</strain>
    </source>
</reference>
<dbReference type="InterPro" id="IPR007380">
    <property type="entry name" value="DUF438"/>
</dbReference>
<sequence>MSELINNREARGQHEGDLSAEHILNAQRQTVLKQLIKELHDGQSIHDVKERFREAVGHISVAEISQLEQALIEEEGIPVSEVQRLCSVHAEMFKGSIDDIHRPAAGAPEEQPGHPVHTFKMENRAIERLVQFTLSLHMDRFRREPGEAQRIQLLEDMNLLYDVDKHYSRKENLLFPFLEKYGIHGPTQVMWGVDDGIRLGLKEIKGLLTGYRKDAAESTIQSVSAEELLGLMERVLQEVTDMIFKEEHILLPMALETLTEDEWLQIARESAEIGYCLVSPEQEWIPERAPEPEMKHPSAAREELGEGGNEENGSLPPLQDGLVRMGTGILSIHQLETMLNHLPVDLTFIDENDVVRYFSHGKERIFARTRAVIGRTVQNCHPPQSVHVVNELLADFKAGRKDAEDFWIPLKDKFVYIRYFAVRDAEGTYMGTLEFTQNIKPIQELSGQKRILS</sequence>
<dbReference type="SUPFAM" id="SSF55785">
    <property type="entry name" value="PYP-like sensor domain (PAS domain)"/>
    <property type="match status" value="1"/>
</dbReference>